<evidence type="ECO:0000313" key="1">
    <source>
        <dbReference type="EMBL" id="KAF9652631.1"/>
    </source>
</evidence>
<proteinExistence type="predicted"/>
<keyword evidence="2" id="KW-1185">Reference proteome</keyword>
<dbReference type="EMBL" id="MU117967">
    <property type="protein sequence ID" value="KAF9652631.1"/>
    <property type="molecule type" value="Genomic_DNA"/>
</dbReference>
<name>A0ACB6ZT76_THEGA</name>
<reference evidence="1" key="1">
    <citation type="submission" date="2019-10" db="EMBL/GenBank/DDBJ databases">
        <authorList>
            <consortium name="DOE Joint Genome Institute"/>
            <person name="Kuo A."/>
            <person name="Miyauchi S."/>
            <person name="Kiss E."/>
            <person name="Drula E."/>
            <person name="Kohler A."/>
            <person name="Sanchez-Garcia M."/>
            <person name="Andreopoulos B."/>
            <person name="Barry K.W."/>
            <person name="Bonito G."/>
            <person name="Buee M."/>
            <person name="Carver A."/>
            <person name="Chen C."/>
            <person name="Cichocki N."/>
            <person name="Clum A."/>
            <person name="Culley D."/>
            <person name="Crous P.W."/>
            <person name="Fauchery L."/>
            <person name="Girlanda M."/>
            <person name="Hayes R."/>
            <person name="Keri Z."/>
            <person name="Labutti K."/>
            <person name="Lipzen A."/>
            <person name="Lombard V."/>
            <person name="Magnuson J."/>
            <person name="Maillard F."/>
            <person name="Morin E."/>
            <person name="Murat C."/>
            <person name="Nolan M."/>
            <person name="Ohm R."/>
            <person name="Pangilinan J."/>
            <person name="Pereira M."/>
            <person name="Perotto S."/>
            <person name="Peter M."/>
            <person name="Riley R."/>
            <person name="Sitrit Y."/>
            <person name="Stielow B."/>
            <person name="Szollosi G."/>
            <person name="Zifcakova L."/>
            <person name="Stursova M."/>
            <person name="Spatafora J.W."/>
            <person name="Tedersoo L."/>
            <person name="Vaario L.-M."/>
            <person name="Yamada A."/>
            <person name="Yan M."/>
            <person name="Wang P."/>
            <person name="Xu J."/>
            <person name="Bruns T."/>
            <person name="Baldrian P."/>
            <person name="Vilgalys R."/>
            <person name="Henrissat B."/>
            <person name="Grigoriev I.V."/>
            <person name="Hibbett D."/>
            <person name="Nagy L.G."/>
            <person name="Martin F.M."/>
        </authorList>
    </citation>
    <scope>NUCLEOTIDE SEQUENCE</scope>
    <source>
        <strain evidence="1">P2</strain>
    </source>
</reference>
<protein>
    <submittedName>
        <fullName evidence="1">Uncharacterized protein</fullName>
    </submittedName>
</protein>
<organism evidence="1 2">
    <name type="scientific">Thelephora ganbajun</name>
    <name type="common">Ganba fungus</name>
    <dbReference type="NCBI Taxonomy" id="370292"/>
    <lineage>
        <taxon>Eukaryota</taxon>
        <taxon>Fungi</taxon>
        <taxon>Dikarya</taxon>
        <taxon>Basidiomycota</taxon>
        <taxon>Agaricomycotina</taxon>
        <taxon>Agaricomycetes</taxon>
        <taxon>Thelephorales</taxon>
        <taxon>Thelephoraceae</taxon>
        <taxon>Thelephora</taxon>
    </lineage>
</organism>
<comment type="caution">
    <text evidence="1">The sequence shown here is derived from an EMBL/GenBank/DDBJ whole genome shotgun (WGS) entry which is preliminary data.</text>
</comment>
<gene>
    <name evidence="1" type="ORF">BDM02DRAFT_3108683</name>
</gene>
<accession>A0ACB6ZT76</accession>
<reference evidence="1" key="2">
    <citation type="journal article" date="2020" name="Nat. Commun.">
        <title>Large-scale genome sequencing of mycorrhizal fungi provides insights into the early evolution of symbiotic traits.</title>
        <authorList>
            <person name="Miyauchi S."/>
            <person name="Kiss E."/>
            <person name="Kuo A."/>
            <person name="Drula E."/>
            <person name="Kohler A."/>
            <person name="Sanchez-Garcia M."/>
            <person name="Morin E."/>
            <person name="Andreopoulos B."/>
            <person name="Barry K.W."/>
            <person name="Bonito G."/>
            <person name="Buee M."/>
            <person name="Carver A."/>
            <person name="Chen C."/>
            <person name="Cichocki N."/>
            <person name="Clum A."/>
            <person name="Culley D."/>
            <person name="Crous P.W."/>
            <person name="Fauchery L."/>
            <person name="Girlanda M."/>
            <person name="Hayes R.D."/>
            <person name="Keri Z."/>
            <person name="LaButti K."/>
            <person name="Lipzen A."/>
            <person name="Lombard V."/>
            <person name="Magnuson J."/>
            <person name="Maillard F."/>
            <person name="Murat C."/>
            <person name="Nolan M."/>
            <person name="Ohm R.A."/>
            <person name="Pangilinan J."/>
            <person name="Pereira M.F."/>
            <person name="Perotto S."/>
            <person name="Peter M."/>
            <person name="Pfister S."/>
            <person name="Riley R."/>
            <person name="Sitrit Y."/>
            <person name="Stielow J.B."/>
            <person name="Szollosi G."/>
            <person name="Zifcakova L."/>
            <person name="Stursova M."/>
            <person name="Spatafora J.W."/>
            <person name="Tedersoo L."/>
            <person name="Vaario L.M."/>
            <person name="Yamada A."/>
            <person name="Yan M."/>
            <person name="Wang P."/>
            <person name="Xu J."/>
            <person name="Bruns T."/>
            <person name="Baldrian P."/>
            <person name="Vilgalys R."/>
            <person name="Dunand C."/>
            <person name="Henrissat B."/>
            <person name="Grigoriev I.V."/>
            <person name="Hibbett D."/>
            <person name="Nagy L.G."/>
            <person name="Martin F.M."/>
        </authorList>
    </citation>
    <scope>NUCLEOTIDE SEQUENCE</scope>
    <source>
        <strain evidence="1">P2</strain>
    </source>
</reference>
<evidence type="ECO:0000313" key="2">
    <source>
        <dbReference type="Proteomes" id="UP000886501"/>
    </source>
</evidence>
<dbReference type="Proteomes" id="UP000886501">
    <property type="component" value="Unassembled WGS sequence"/>
</dbReference>
<sequence length="78" mass="9209">MDVEDIAEIDYARFSDASRSFSSQSKTLSVPMQELHPKVNEVEMEFLVKLDSELEKVDSFYLDREREVKEMYKESCHI</sequence>